<accession>A0ACC1M002</accession>
<keyword evidence="2" id="KW-1185">Reference proteome</keyword>
<evidence type="ECO:0000313" key="2">
    <source>
        <dbReference type="Proteomes" id="UP001139981"/>
    </source>
</evidence>
<feature type="non-terminal residue" evidence="1">
    <location>
        <position position="1"/>
    </location>
</feature>
<dbReference type="EMBL" id="JANBVB010001468">
    <property type="protein sequence ID" value="KAJ2890184.1"/>
    <property type="molecule type" value="Genomic_DNA"/>
</dbReference>
<reference evidence="1" key="1">
    <citation type="submission" date="2022-07" db="EMBL/GenBank/DDBJ databases">
        <title>Phylogenomic reconstructions and comparative analyses of Kickxellomycotina fungi.</title>
        <authorList>
            <person name="Reynolds N.K."/>
            <person name="Stajich J.E."/>
            <person name="Barry K."/>
            <person name="Grigoriev I.V."/>
            <person name="Crous P."/>
            <person name="Smith M.E."/>
        </authorList>
    </citation>
    <scope>NUCLEOTIDE SEQUENCE</scope>
    <source>
        <strain evidence="1">CBS 190363</strain>
    </source>
</reference>
<name>A0ACC1M002_9FUNG</name>
<gene>
    <name evidence="1" type="ORF">IWW38_004273</name>
</gene>
<dbReference type="Proteomes" id="UP001139981">
    <property type="component" value="Unassembled WGS sequence"/>
</dbReference>
<protein>
    <submittedName>
        <fullName evidence="1">Uncharacterized protein</fullName>
    </submittedName>
</protein>
<proteinExistence type="predicted"/>
<sequence>LVMTGSIRVTNISRHVDSAILTKLFSFIGEVAQVELRASAINPEVQEAVVEFQDSQSIKAALFLSGTEIGDRALVVSQDAAALPAAVAALGISNTAPRQPQVGMAGSAHALPLANPQVVAMMASRPRTLQPALGNHLASVIHPSIMQFDPTKAEEISRTIYVGNIAANVSDQQVMDFFSVCGPVAYVKMAGDGLQPTRFAFVEFADMTTAQSALQMNGMVLADRPLKVNHSKNAINKPPSAGGGAAGSATAVPPPLMTMIPQVPTLAAMASLPSSADPMTRYHQQMQPLTPAQQQPGTGLAWPVLGSINPVAHVSEADTVLARRLRELQAQTEAKYAPRLEAAIAARRRHGRRSPSNSSRRGGREDDRRQSRRRGSRGSDGSDDDYYRDSSSSRRTRRRDDDFEGSSSWNSRRHRDYRSRSTERHHRRRP</sequence>
<organism evidence="1 2">
    <name type="scientific">Coemansia aciculifera</name>
    <dbReference type="NCBI Taxonomy" id="417176"/>
    <lineage>
        <taxon>Eukaryota</taxon>
        <taxon>Fungi</taxon>
        <taxon>Fungi incertae sedis</taxon>
        <taxon>Zoopagomycota</taxon>
        <taxon>Kickxellomycotina</taxon>
        <taxon>Kickxellomycetes</taxon>
        <taxon>Kickxellales</taxon>
        <taxon>Kickxellaceae</taxon>
        <taxon>Coemansia</taxon>
    </lineage>
</organism>
<evidence type="ECO:0000313" key="1">
    <source>
        <dbReference type="EMBL" id="KAJ2890184.1"/>
    </source>
</evidence>
<comment type="caution">
    <text evidence="1">The sequence shown here is derived from an EMBL/GenBank/DDBJ whole genome shotgun (WGS) entry which is preliminary data.</text>
</comment>